<gene>
    <name evidence="1" type="ORF">CDAR_577711</name>
</gene>
<protein>
    <submittedName>
        <fullName evidence="1">Uncharacterized protein</fullName>
    </submittedName>
</protein>
<dbReference type="EMBL" id="BPLQ01006187">
    <property type="protein sequence ID" value="GIY20548.1"/>
    <property type="molecule type" value="Genomic_DNA"/>
</dbReference>
<dbReference type="Proteomes" id="UP001054837">
    <property type="component" value="Unassembled WGS sequence"/>
</dbReference>
<reference evidence="1 2" key="1">
    <citation type="submission" date="2021-06" db="EMBL/GenBank/DDBJ databases">
        <title>Caerostris darwini draft genome.</title>
        <authorList>
            <person name="Kono N."/>
            <person name="Arakawa K."/>
        </authorList>
    </citation>
    <scope>NUCLEOTIDE SEQUENCE [LARGE SCALE GENOMIC DNA]</scope>
</reference>
<proteinExistence type="predicted"/>
<accession>A0AAV4REZ2</accession>
<evidence type="ECO:0000313" key="1">
    <source>
        <dbReference type="EMBL" id="GIY20548.1"/>
    </source>
</evidence>
<sequence length="159" mass="18069">MTTHKSNKIQIKKQQLSSHQLPDTILFRISFLLHKCALCQKKKRKGKNTVNTRWLLDARATLKYQQVITLQKHSSRNVISKHCEEFICPSANPFPPKLTQEIPAKATFAETRHVAFKQTGWSWEQSKNKASSISGALSFSTETLCQIVSCPTLFTLPTI</sequence>
<comment type="caution">
    <text evidence="1">The sequence shown here is derived from an EMBL/GenBank/DDBJ whole genome shotgun (WGS) entry which is preliminary data.</text>
</comment>
<keyword evidence="2" id="KW-1185">Reference proteome</keyword>
<evidence type="ECO:0000313" key="2">
    <source>
        <dbReference type="Proteomes" id="UP001054837"/>
    </source>
</evidence>
<organism evidence="1 2">
    <name type="scientific">Caerostris darwini</name>
    <dbReference type="NCBI Taxonomy" id="1538125"/>
    <lineage>
        <taxon>Eukaryota</taxon>
        <taxon>Metazoa</taxon>
        <taxon>Ecdysozoa</taxon>
        <taxon>Arthropoda</taxon>
        <taxon>Chelicerata</taxon>
        <taxon>Arachnida</taxon>
        <taxon>Araneae</taxon>
        <taxon>Araneomorphae</taxon>
        <taxon>Entelegynae</taxon>
        <taxon>Araneoidea</taxon>
        <taxon>Araneidae</taxon>
        <taxon>Caerostris</taxon>
    </lineage>
</organism>
<dbReference type="AlphaFoldDB" id="A0AAV4REZ2"/>
<name>A0AAV4REZ2_9ARAC</name>